<evidence type="ECO:0000256" key="1">
    <source>
        <dbReference type="SAM" id="MobiDB-lite"/>
    </source>
</evidence>
<feature type="chain" id="PRO_5025587783" evidence="2">
    <location>
        <begin position="17"/>
        <end position="99"/>
    </location>
</feature>
<protein>
    <submittedName>
        <fullName evidence="3">Putative secreted protein</fullName>
    </submittedName>
</protein>
<accession>A0A6B0UIA6</accession>
<dbReference type="EMBL" id="GIFC01005920">
    <property type="protein sequence ID" value="MXU88003.1"/>
    <property type="molecule type" value="Transcribed_RNA"/>
</dbReference>
<name>A0A6B0UIA6_IXORI</name>
<evidence type="ECO:0000313" key="3">
    <source>
        <dbReference type="EMBL" id="MXU88003.1"/>
    </source>
</evidence>
<keyword evidence="2" id="KW-0732">Signal</keyword>
<organism evidence="3">
    <name type="scientific">Ixodes ricinus</name>
    <name type="common">Common tick</name>
    <name type="synonym">Acarus ricinus</name>
    <dbReference type="NCBI Taxonomy" id="34613"/>
    <lineage>
        <taxon>Eukaryota</taxon>
        <taxon>Metazoa</taxon>
        <taxon>Ecdysozoa</taxon>
        <taxon>Arthropoda</taxon>
        <taxon>Chelicerata</taxon>
        <taxon>Arachnida</taxon>
        <taxon>Acari</taxon>
        <taxon>Parasitiformes</taxon>
        <taxon>Ixodida</taxon>
        <taxon>Ixodoidea</taxon>
        <taxon>Ixodidae</taxon>
        <taxon>Ixodinae</taxon>
        <taxon>Ixodes</taxon>
    </lineage>
</organism>
<sequence length="99" mass="10764">MLRLAFGGLLLDFGLALRALPLRPGERHWRRLFDRLLGPGLSGEAVAGRRQGALTGQFPQRRSEGSPERGPAGSSRGQVGGGRRRRRRRPLGGGGWLGR</sequence>
<dbReference type="AlphaFoldDB" id="A0A6B0UIA6"/>
<proteinExistence type="predicted"/>
<evidence type="ECO:0000256" key="2">
    <source>
        <dbReference type="SAM" id="SignalP"/>
    </source>
</evidence>
<feature type="signal peptide" evidence="2">
    <location>
        <begin position="1"/>
        <end position="16"/>
    </location>
</feature>
<feature type="region of interest" description="Disordered" evidence="1">
    <location>
        <begin position="49"/>
        <end position="99"/>
    </location>
</feature>
<reference evidence="3" key="1">
    <citation type="submission" date="2019-12" db="EMBL/GenBank/DDBJ databases">
        <title>An insight into the sialome of adult female Ixodes ricinus ticks feeding for 6 days.</title>
        <authorList>
            <person name="Perner J."/>
            <person name="Ribeiro J.M.C."/>
        </authorList>
    </citation>
    <scope>NUCLEOTIDE SEQUENCE</scope>
    <source>
        <strain evidence="3">Semi-engorged</strain>
        <tissue evidence="3">Salivary glands</tissue>
    </source>
</reference>